<dbReference type="Proteomes" id="UP001159659">
    <property type="component" value="Unassembled WGS sequence"/>
</dbReference>
<dbReference type="PANTHER" id="PTHR46586:SF3">
    <property type="entry name" value="ANKYRIN REPEAT-CONTAINING PROTEIN"/>
    <property type="match status" value="1"/>
</dbReference>
<accession>A0AAV0U9G8</accession>
<organism evidence="1 2">
    <name type="scientific">Peronospora farinosa</name>
    <dbReference type="NCBI Taxonomy" id="134698"/>
    <lineage>
        <taxon>Eukaryota</taxon>
        <taxon>Sar</taxon>
        <taxon>Stramenopiles</taxon>
        <taxon>Oomycota</taxon>
        <taxon>Peronosporomycetes</taxon>
        <taxon>Peronosporales</taxon>
        <taxon>Peronosporaceae</taxon>
        <taxon>Peronospora</taxon>
    </lineage>
</organism>
<proteinExistence type="predicted"/>
<dbReference type="InterPro" id="IPR002110">
    <property type="entry name" value="Ankyrin_rpt"/>
</dbReference>
<dbReference type="Pfam" id="PF13637">
    <property type="entry name" value="Ank_4"/>
    <property type="match status" value="1"/>
</dbReference>
<evidence type="ECO:0000313" key="2">
    <source>
        <dbReference type="Proteomes" id="UP001159659"/>
    </source>
</evidence>
<gene>
    <name evidence="1" type="ORF">PFR002_LOCUS7226</name>
</gene>
<dbReference type="InterPro" id="IPR052050">
    <property type="entry name" value="SecEffector_AnkRepeat"/>
</dbReference>
<dbReference type="EMBL" id="CANTFK010000933">
    <property type="protein sequence ID" value="CAI5733565.1"/>
    <property type="molecule type" value="Genomic_DNA"/>
</dbReference>
<protein>
    <recommendedName>
        <fullName evidence="3">Ankyrin repeat-containing domain</fullName>
    </recommendedName>
</protein>
<reference evidence="1" key="1">
    <citation type="submission" date="2022-12" db="EMBL/GenBank/DDBJ databases">
        <authorList>
            <person name="Webb A."/>
        </authorList>
    </citation>
    <scope>NUCLEOTIDE SEQUENCE</scope>
    <source>
        <strain evidence="1">Pf2</strain>
    </source>
</reference>
<dbReference type="InterPro" id="IPR036770">
    <property type="entry name" value="Ankyrin_rpt-contain_sf"/>
</dbReference>
<evidence type="ECO:0000313" key="1">
    <source>
        <dbReference type="EMBL" id="CAI5733565.1"/>
    </source>
</evidence>
<dbReference type="Pfam" id="PF12796">
    <property type="entry name" value="Ank_2"/>
    <property type="match status" value="2"/>
</dbReference>
<name>A0AAV0U9G8_9STRA</name>
<evidence type="ECO:0008006" key="3">
    <source>
        <dbReference type="Google" id="ProtNLM"/>
    </source>
</evidence>
<dbReference type="SUPFAM" id="SSF48403">
    <property type="entry name" value="Ankyrin repeat"/>
    <property type="match status" value="1"/>
</dbReference>
<dbReference type="PANTHER" id="PTHR46586">
    <property type="entry name" value="ANKYRIN REPEAT-CONTAINING PROTEIN"/>
    <property type="match status" value="1"/>
</dbReference>
<comment type="caution">
    <text evidence="1">The sequence shown here is derived from an EMBL/GenBank/DDBJ whole genome shotgun (WGS) entry which is preliminary data.</text>
</comment>
<dbReference type="Gene3D" id="1.25.40.20">
    <property type="entry name" value="Ankyrin repeat-containing domain"/>
    <property type="match status" value="4"/>
</dbReference>
<dbReference type="AlphaFoldDB" id="A0AAV0U9G8"/>
<sequence>MKNDKYITLRTFSGQTNYIKYLPVRCKSLPHVCRLIDEYLVDYIHPQILQDACEYGTSSDDLEFIRKRTASNWTNVVKAAARGGYLHVFEWMLERQDGLGPWVGDLKDVLAQAAAHGHLKLVKWLYSRGIGNVNNDVFDQAATEGHLSIVQWLNKHTKLTGHNQTLSDTARYGHLEVVQWLYTKNFFREQTPSAMASAAINGHLEILQWLHQQVCCGGVCITDVMDAAINGGHFNVVKWLFGNCNAGCSERAAETAASNGDLAMLQWLHQHFREKCHSNVMDYAAMGGQLDVLKWLHEQGYDGCTPLAMDTAAQDGRLNIVQWLHENRNEGCTTKAMSCAANQGHLHVVKWLHENRSEGCGDYVLDWSTCEENLEVVKWLVEHKPGMCRDDSMEKAAWRGHMNVVGYLDENTRQRGSELGLGAAAKEGYVKVVIVLMQHHYGITSLVGMHFRRRIYWCYRRLLSQLSNQDATPASPLWNEILKMLELFHSDQFHAGVSTLLDLALQRGYLVMARQFFERRSEDEKCQYVAVAAEGDEIVLMRWLIENGAPLCVHATITLVSDHVNKAKYVEATWWLSESDRVIVIRDALQNNDRKLLMWVLDNTVFKDKNSWKDIRSALKMADNVIVHWLSDNLSNDDTRSWCFPSLQDEASAGTQFTRAANANADRR</sequence>
<dbReference type="SMART" id="SM00248">
    <property type="entry name" value="ANK"/>
    <property type="match status" value="5"/>
</dbReference>